<feature type="domain" description="Obg" evidence="12">
    <location>
        <begin position="1"/>
        <end position="158"/>
    </location>
</feature>
<feature type="binding site" evidence="9">
    <location>
        <begin position="282"/>
        <end position="285"/>
    </location>
    <ligand>
        <name>GTP</name>
        <dbReference type="ChEBI" id="CHEBI:37565"/>
    </ligand>
</feature>
<evidence type="ECO:0000256" key="9">
    <source>
        <dbReference type="HAMAP-Rule" id="MF_01454"/>
    </source>
</evidence>
<evidence type="ECO:0000256" key="7">
    <source>
        <dbReference type="ARBA" id="ARBA00022842"/>
    </source>
</evidence>
<feature type="domain" description="OCT" evidence="11">
    <location>
        <begin position="350"/>
        <end position="427"/>
    </location>
</feature>
<dbReference type="HAMAP" id="MF_01454">
    <property type="entry name" value="GTPase_Obg"/>
    <property type="match status" value="1"/>
</dbReference>
<dbReference type="Pfam" id="PF01926">
    <property type="entry name" value="MMR_HSR1"/>
    <property type="match status" value="1"/>
</dbReference>
<evidence type="ECO:0000256" key="4">
    <source>
        <dbReference type="ARBA" id="ARBA00022723"/>
    </source>
</evidence>
<dbReference type="InterPro" id="IPR031167">
    <property type="entry name" value="G_OBG"/>
</dbReference>
<keyword evidence="6 9" id="KW-0378">Hydrolase</keyword>
<dbReference type="NCBIfam" id="NF008956">
    <property type="entry name" value="PRK12299.1"/>
    <property type="match status" value="1"/>
</dbReference>
<proteinExistence type="inferred from homology"/>
<dbReference type="NCBIfam" id="NF008955">
    <property type="entry name" value="PRK12297.1"/>
    <property type="match status" value="1"/>
</dbReference>
<dbReference type="InterPro" id="IPR015349">
    <property type="entry name" value="OCT_dom"/>
</dbReference>
<feature type="binding site" evidence="9">
    <location>
        <position position="192"/>
    </location>
    <ligand>
        <name>Mg(2+)</name>
        <dbReference type="ChEBI" id="CHEBI:18420"/>
    </ligand>
</feature>
<dbReference type="InterPro" id="IPR006169">
    <property type="entry name" value="GTP1_OBG_dom"/>
</dbReference>
<organism evidence="13 14">
    <name type="scientific">Eubacterium barkeri</name>
    <name type="common">Clostridium barkeri</name>
    <dbReference type="NCBI Taxonomy" id="1528"/>
    <lineage>
        <taxon>Bacteria</taxon>
        <taxon>Bacillati</taxon>
        <taxon>Bacillota</taxon>
        <taxon>Clostridia</taxon>
        <taxon>Eubacteriales</taxon>
        <taxon>Eubacteriaceae</taxon>
        <taxon>Eubacterium</taxon>
    </lineage>
</organism>
<evidence type="ECO:0000313" key="13">
    <source>
        <dbReference type="EMBL" id="SDX45148.1"/>
    </source>
</evidence>
<dbReference type="AlphaFoldDB" id="A0A1H3BU14"/>
<accession>A0A1H3BU14</accession>
<keyword evidence="3 9" id="KW-0963">Cytoplasm</keyword>
<dbReference type="Gene3D" id="2.70.210.12">
    <property type="entry name" value="GTP1/OBG domain"/>
    <property type="match status" value="1"/>
</dbReference>
<dbReference type="InterPro" id="IPR027417">
    <property type="entry name" value="P-loop_NTPase"/>
</dbReference>
<dbReference type="Gene3D" id="3.40.50.300">
    <property type="entry name" value="P-loop containing nucleotide triphosphate hydrolases"/>
    <property type="match status" value="1"/>
</dbReference>
<evidence type="ECO:0000259" key="11">
    <source>
        <dbReference type="PROSITE" id="PS51881"/>
    </source>
</evidence>
<dbReference type="PROSITE" id="PS51710">
    <property type="entry name" value="G_OBG"/>
    <property type="match status" value="1"/>
</dbReference>
<comment type="similarity">
    <text evidence="2 9">Belongs to the TRAFAC class OBG-HflX-like GTPase superfamily. OBG GTPase family.</text>
</comment>
<dbReference type="GO" id="GO:0003924">
    <property type="term" value="F:GTPase activity"/>
    <property type="evidence" value="ECO:0007669"/>
    <property type="project" value="UniProtKB-UniRule"/>
</dbReference>
<comment type="subcellular location">
    <subcellularLocation>
        <location evidence="9">Cytoplasm</location>
    </subcellularLocation>
</comment>
<feature type="binding site" evidence="9">
    <location>
        <begin position="190"/>
        <end position="194"/>
    </location>
    <ligand>
        <name>GTP</name>
        <dbReference type="ChEBI" id="CHEBI:37565"/>
    </ligand>
</feature>
<dbReference type="InterPro" id="IPR036726">
    <property type="entry name" value="GTP1_OBG_dom_sf"/>
</dbReference>
<dbReference type="NCBIfam" id="TIGR03595">
    <property type="entry name" value="Obg_CgtA_exten"/>
    <property type="match status" value="1"/>
</dbReference>
<dbReference type="EMBL" id="FNOU01000002">
    <property type="protein sequence ID" value="SDX45148.1"/>
    <property type="molecule type" value="Genomic_DNA"/>
</dbReference>
<dbReference type="PANTHER" id="PTHR11702:SF31">
    <property type="entry name" value="MITOCHONDRIAL RIBOSOME-ASSOCIATED GTPASE 2"/>
    <property type="match status" value="1"/>
</dbReference>
<dbReference type="GO" id="GO:0042254">
    <property type="term" value="P:ribosome biogenesis"/>
    <property type="evidence" value="ECO:0007669"/>
    <property type="project" value="UniProtKB-UniRule"/>
</dbReference>
<dbReference type="OrthoDB" id="9807318at2"/>
<evidence type="ECO:0000256" key="8">
    <source>
        <dbReference type="ARBA" id="ARBA00023134"/>
    </source>
</evidence>
<dbReference type="Gene3D" id="3.30.300.350">
    <property type="entry name" value="GTP-binding protein OBG, C-terminal domain"/>
    <property type="match status" value="1"/>
</dbReference>
<dbReference type="InterPro" id="IPR006074">
    <property type="entry name" value="GTP1-OBG_CS"/>
</dbReference>
<feature type="binding site" evidence="9">
    <location>
        <position position="172"/>
    </location>
    <ligand>
        <name>Mg(2+)</name>
        <dbReference type="ChEBI" id="CHEBI:18420"/>
    </ligand>
</feature>
<comment type="function">
    <text evidence="9">An essential GTPase which binds GTP, GDP and possibly (p)ppGpp with moderate affinity, with high nucleotide exchange rates and a fairly low GTP hydrolysis rate. Plays a role in control of the cell cycle, stress response, ribosome biogenesis and in those bacteria that undergo differentiation, in morphogenesis control.</text>
</comment>
<dbReference type="GO" id="GO:0000287">
    <property type="term" value="F:magnesium ion binding"/>
    <property type="evidence" value="ECO:0007669"/>
    <property type="project" value="InterPro"/>
</dbReference>
<dbReference type="FunFam" id="2.70.210.12:FF:000001">
    <property type="entry name" value="GTPase Obg"/>
    <property type="match status" value="1"/>
</dbReference>
<dbReference type="NCBIfam" id="TIGR02729">
    <property type="entry name" value="Obg_CgtA"/>
    <property type="match status" value="1"/>
</dbReference>
<keyword evidence="7 9" id="KW-0460">Magnesium</keyword>
<keyword evidence="5 9" id="KW-0547">Nucleotide-binding</keyword>
<dbReference type="PROSITE" id="PS51883">
    <property type="entry name" value="OBG"/>
    <property type="match status" value="1"/>
</dbReference>
<dbReference type="PANTHER" id="PTHR11702">
    <property type="entry name" value="DEVELOPMENTALLY REGULATED GTP-BINDING PROTEIN-RELATED"/>
    <property type="match status" value="1"/>
</dbReference>
<dbReference type="GO" id="GO:0005525">
    <property type="term" value="F:GTP binding"/>
    <property type="evidence" value="ECO:0007669"/>
    <property type="project" value="UniProtKB-UniRule"/>
</dbReference>
<dbReference type="SUPFAM" id="SSF82051">
    <property type="entry name" value="Obg GTP-binding protein N-terminal domain"/>
    <property type="match status" value="1"/>
</dbReference>
<protein>
    <recommendedName>
        <fullName evidence="9">GTPase Obg</fullName>
        <ecNumber evidence="9">3.6.5.-</ecNumber>
    </recommendedName>
    <alternativeName>
        <fullName evidence="9">GTP-binding protein Obg</fullName>
    </alternativeName>
</protein>
<evidence type="ECO:0000256" key="6">
    <source>
        <dbReference type="ARBA" id="ARBA00022801"/>
    </source>
</evidence>
<evidence type="ECO:0000313" key="14">
    <source>
        <dbReference type="Proteomes" id="UP000199652"/>
    </source>
</evidence>
<evidence type="ECO:0000256" key="2">
    <source>
        <dbReference type="ARBA" id="ARBA00007699"/>
    </source>
</evidence>
<evidence type="ECO:0000256" key="3">
    <source>
        <dbReference type="ARBA" id="ARBA00022490"/>
    </source>
</evidence>
<keyword evidence="8 9" id="KW-0342">GTP-binding</keyword>
<reference evidence="14" key="1">
    <citation type="submission" date="2016-10" db="EMBL/GenBank/DDBJ databases">
        <authorList>
            <person name="Varghese N."/>
            <person name="Submissions S."/>
        </authorList>
    </citation>
    <scope>NUCLEOTIDE SEQUENCE [LARGE SCALE GENOMIC DNA]</scope>
    <source>
        <strain evidence="14">VPI 5359</strain>
    </source>
</reference>
<name>A0A1H3BU14_EUBBA</name>
<comment type="subunit">
    <text evidence="9">Monomer.</text>
</comment>
<feature type="domain" description="OBG-type G" evidence="10">
    <location>
        <begin position="159"/>
        <end position="330"/>
    </location>
</feature>
<dbReference type="Pfam" id="PF09269">
    <property type="entry name" value="DUF1967"/>
    <property type="match status" value="1"/>
</dbReference>
<dbReference type="EC" id="3.6.5.-" evidence="9"/>
<evidence type="ECO:0000256" key="5">
    <source>
        <dbReference type="ARBA" id="ARBA00022741"/>
    </source>
</evidence>
<dbReference type="InterPro" id="IPR036346">
    <property type="entry name" value="GTP-bd_prot_GTP1/OBG_C_sf"/>
</dbReference>
<evidence type="ECO:0000256" key="1">
    <source>
        <dbReference type="ARBA" id="ARBA00001946"/>
    </source>
</evidence>
<keyword evidence="4 9" id="KW-0479">Metal-binding</keyword>
<feature type="binding site" evidence="9">
    <location>
        <begin position="165"/>
        <end position="172"/>
    </location>
    <ligand>
        <name>GTP</name>
        <dbReference type="ChEBI" id="CHEBI:37565"/>
    </ligand>
</feature>
<feature type="binding site" evidence="9">
    <location>
        <begin position="212"/>
        <end position="215"/>
    </location>
    <ligand>
        <name>GTP</name>
        <dbReference type="ChEBI" id="CHEBI:37565"/>
    </ligand>
</feature>
<dbReference type="InterPro" id="IPR014100">
    <property type="entry name" value="GTP-bd_Obg/CgtA"/>
</dbReference>
<dbReference type="InterPro" id="IPR045086">
    <property type="entry name" value="OBG_GTPase"/>
</dbReference>
<dbReference type="SUPFAM" id="SSF102741">
    <property type="entry name" value="Obg GTP-binding protein C-terminal domain"/>
    <property type="match status" value="1"/>
</dbReference>
<dbReference type="InterPro" id="IPR006073">
    <property type="entry name" value="GTP-bd"/>
</dbReference>
<dbReference type="GO" id="GO:0005737">
    <property type="term" value="C:cytoplasm"/>
    <property type="evidence" value="ECO:0007669"/>
    <property type="project" value="UniProtKB-SubCell"/>
</dbReference>
<comment type="cofactor">
    <cofactor evidence="1 9">
        <name>Mg(2+)</name>
        <dbReference type="ChEBI" id="CHEBI:18420"/>
    </cofactor>
</comment>
<keyword evidence="14" id="KW-1185">Reference proteome</keyword>
<dbReference type="Proteomes" id="UP000199652">
    <property type="component" value="Unassembled WGS sequence"/>
</dbReference>
<dbReference type="SUPFAM" id="SSF52540">
    <property type="entry name" value="P-loop containing nucleoside triphosphate hydrolases"/>
    <property type="match status" value="1"/>
</dbReference>
<dbReference type="Pfam" id="PF01018">
    <property type="entry name" value="GTP1_OBG"/>
    <property type="match status" value="1"/>
</dbReference>
<dbReference type="NCBIfam" id="NF008954">
    <property type="entry name" value="PRK12296.1"/>
    <property type="match status" value="1"/>
</dbReference>
<feature type="binding site" evidence="9">
    <location>
        <begin position="311"/>
        <end position="313"/>
    </location>
    <ligand>
        <name>GTP</name>
        <dbReference type="ChEBI" id="CHEBI:37565"/>
    </ligand>
</feature>
<evidence type="ECO:0000259" key="12">
    <source>
        <dbReference type="PROSITE" id="PS51883"/>
    </source>
</evidence>
<dbReference type="PROSITE" id="PS51881">
    <property type="entry name" value="OCT"/>
    <property type="match status" value="1"/>
</dbReference>
<dbReference type="RefSeq" id="WP_090242984.1">
    <property type="nucleotide sequence ID" value="NZ_FNOU01000002.1"/>
</dbReference>
<evidence type="ECO:0000259" key="10">
    <source>
        <dbReference type="PROSITE" id="PS51710"/>
    </source>
</evidence>
<sequence>MFIDCAQVYVTAGNGGHGGMSFRREKYVPNGGPDGGNGGRGGNVVFMADAGLRTLLPFKYKKKYKADSGKNGTGGRSSGKSGEDLIIKVPLGTVIKDKETGNILFDLNEDGESAIVARGGRGGLGNMNFSSATRQAPRFAQGGVRGEERTLMLELKLIADVGLVGFPNVGKSTFLSSVTAARPKIANYHFTTLSPNLGVVQWKNSEPFVISDIPGIIEGAHQGVGLGIQFLRHVERNRLLLHIIDISGSEGRDPLKDFQDIQSEMRHYNPRFSERKQIIALNKIDLLPDPGERARIQSEFEAEGYEVFLISAATGEGIDALLDRMITLLAEIGEVEPIFDVETDLDVIYRPTMDEDTFTITRDEGVYVVQGDFLERLINSVNFDDLDSVGYFQKILTDKGVFKELEAMGIQDEDLVRLDTVEFEYYQ</sequence>
<dbReference type="PRINTS" id="PR00326">
    <property type="entry name" value="GTP1OBG"/>
</dbReference>
<dbReference type="PROSITE" id="PS00905">
    <property type="entry name" value="GTP1_OBG"/>
    <property type="match status" value="1"/>
</dbReference>
<dbReference type="STRING" id="1528.SAMN04488579_102200"/>
<gene>
    <name evidence="9" type="primary">obg</name>
    <name evidence="13" type="ORF">SAMN04488579_102200</name>
</gene>
<dbReference type="CDD" id="cd01898">
    <property type="entry name" value="Obg"/>
    <property type="match status" value="1"/>
</dbReference>